<name>A0A2I1M7P9_9BIFI</name>
<dbReference type="Proteomes" id="UP000242263">
    <property type="component" value="Unassembled WGS sequence"/>
</dbReference>
<evidence type="ECO:0000256" key="1">
    <source>
        <dbReference type="SAM" id="SignalP"/>
    </source>
</evidence>
<comment type="caution">
    <text evidence="2">The sequence shown here is derived from an EMBL/GenBank/DDBJ whole genome shotgun (WGS) entry which is preliminary data.</text>
</comment>
<sequence>MCPSSYGAFRFLVFGLCAPHVAFAANEVNKVEDGAYENSYDAQIETQNPFPQIISDDEVNAHIEAIKAYEGKDAYNFERYRLDKFLITYLDNSTELLDHTEYRTRLNNRQFDVTTIRSVDYYTIFVPYADDNHDMVHKKFIFGGWTYNRRAVRGNDGE</sequence>
<protein>
    <submittedName>
        <fullName evidence="2">Uncharacterized protein</fullName>
    </submittedName>
</protein>
<evidence type="ECO:0000313" key="2">
    <source>
        <dbReference type="EMBL" id="PKZ16153.1"/>
    </source>
</evidence>
<organism evidence="2 3">
    <name type="scientific">Alloscardovia omnicolens</name>
    <dbReference type="NCBI Taxonomy" id="419015"/>
    <lineage>
        <taxon>Bacteria</taxon>
        <taxon>Bacillati</taxon>
        <taxon>Actinomycetota</taxon>
        <taxon>Actinomycetes</taxon>
        <taxon>Bifidobacteriales</taxon>
        <taxon>Bifidobacteriaceae</taxon>
        <taxon>Alloscardovia</taxon>
    </lineage>
</organism>
<dbReference type="AlphaFoldDB" id="A0A2I1M7P9"/>
<dbReference type="RefSeq" id="WP_022856789.1">
    <property type="nucleotide sequence ID" value="NZ_PKGU01000001.1"/>
</dbReference>
<dbReference type="EMBL" id="PKGU01000001">
    <property type="protein sequence ID" value="PKZ16153.1"/>
    <property type="molecule type" value="Genomic_DNA"/>
</dbReference>
<evidence type="ECO:0000313" key="3">
    <source>
        <dbReference type="Proteomes" id="UP000242263"/>
    </source>
</evidence>
<accession>A0A2I1M7P9</accession>
<dbReference type="GeneID" id="35868551"/>
<gene>
    <name evidence="2" type="ORF">CYJ32_01590</name>
</gene>
<feature type="chain" id="PRO_5014140539" evidence="1">
    <location>
        <begin position="25"/>
        <end position="158"/>
    </location>
</feature>
<reference evidence="2 3" key="1">
    <citation type="submission" date="2017-12" db="EMBL/GenBank/DDBJ databases">
        <title>Phylogenetic diversity of female urinary microbiome.</title>
        <authorList>
            <person name="Thomas-White K."/>
            <person name="Wolfe A.J."/>
        </authorList>
    </citation>
    <scope>NUCLEOTIDE SEQUENCE [LARGE SCALE GENOMIC DNA]</scope>
    <source>
        <strain evidence="2 3">UMB0064</strain>
    </source>
</reference>
<proteinExistence type="predicted"/>
<keyword evidence="1" id="KW-0732">Signal</keyword>
<feature type="signal peptide" evidence="1">
    <location>
        <begin position="1"/>
        <end position="24"/>
    </location>
</feature>